<feature type="compositionally biased region" description="Basic and acidic residues" evidence="2">
    <location>
        <begin position="313"/>
        <end position="323"/>
    </location>
</feature>
<sequence>MHATNKRDQFLMKLRPDFEIACSNLMNCHPVPSLDAYLGELLREEQRIITQATMEHRANVSAPVSIAYAAQGQNKGQDMRAVQCFSCKDFGHIARDCPKKFYNYCKKQGHIISACPIRLEKKQGTAYHASTGASSSTALLVASSVVLIPAPTTLVNPNTLTPEMVQQMIISAFSVFKLSGNHMISSKPWYFDSRASNHMTNIVLSLSNVRNYDGNLKINTADGSSLPISAVGDFSSSLTNVFVSPNLSTNLLSIGRLVDDNCNVNFPRFGCVVQDQVSGKMIAKGPKVGRPKENSKITTQMYCHNHQKKKKEPKSWARVREPLELNPRTLRAKSEKTQRKN</sequence>
<keyword evidence="1" id="KW-0862">Zinc</keyword>
<dbReference type="PROSITE" id="PS50158">
    <property type="entry name" value="ZF_CCHC"/>
    <property type="match status" value="1"/>
</dbReference>
<dbReference type="EMBL" id="QGNW01001235">
    <property type="protein sequence ID" value="RVW49057.1"/>
    <property type="molecule type" value="Genomic_DNA"/>
</dbReference>
<proteinExistence type="predicted"/>
<evidence type="ECO:0000256" key="2">
    <source>
        <dbReference type="SAM" id="MobiDB-lite"/>
    </source>
</evidence>
<dbReference type="AlphaFoldDB" id="A0A438EN10"/>
<evidence type="ECO:0000313" key="5">
    <source>
        <dbReference type="Proteomes" id="UP000288805"/>
    </source>
</evidence>
<keyword evidence="1" id="KW-0863">Zinc-finger</keyword>
<organism evidence="4 5">
    <name type="scientific">Vitis vinifera</name>
    <name type="common">Grape</name>
    <dbReference type="NCBI Taxonomy" id="29760"/>
    <lineage>
        <taxon>Eukaryota</taxon>
        <taxon>Viridiplantae</taxon>
        <taxon>Streptophyta</taxon>
        <taxon>Embryophyta</taxon>
        <taxon>Tracheophyta</taxon>
        <taxon>Spermatophyta</taxon>
        <taxon>Magnoliopsida</taxon>
        <taxon>eudicotyledons</taxon>
        <taxon>Gunneridae</taxon>
        <taxon>Pentapetalae</taxon>
        <taxon>rosids</taxon>
        <taxon>Vitales</taxon>
        <taxon>Vitaceae</taxon>
        <taxon>Viteae</taxon>
        <taxon>Vitis</taxon>
    </lineage>
</organism>
<evidence type="ECO:0000256" key="1">
    <source>
        <dbReference type="PROSITE-ProRule" id="PRU00047"/>
    </source>
</evidence>
<comment type="caution">
    <text evidence="4">The sequence shown here is derived from an EMBL/GenBank/DDBJ whole genome shotgun (WGS) entry which is preliminary data.</text>
</comment>
<protein>
    <recommendedName>
        <fullName evidence="3">CCHC-type domain-containing protein</fullName>
    </recommendedName>
</protein>
<feature type="region of interest" description="Disordered" evidence="2">
    <location>
        <begin position="304"/>
        <end position="341"/>
    </location>
</feature>
<dbReference type="PANTHER" id="PTHR34222:SF100">
    <property type="entry name" value="CCHC-TYPE DOMAIN-CONTAINING PROTEIN"/>
    <property type="match status" value="1"/>
</dbReference>
<feature type="compositionally biased region" description="Basic and acidic residues" evidence="2">
    <location>
        <begin position="332"/>
        <end position="341"/>
    </location>
</feature>
<dbReference type="Pfam" id="PF00098">
    <property type="entry name" value="zf-CCHC"/>
    <property type="match status" value="1"/>
</dbReference>
<evidence type="ECO:0000313" key="4">
    <source>
        <dbReference type="EMBL" id="RVW49057.1"/>
    </source>
</evidence>
<gene>
    <name evidence="4" type="ORF">CK203_080934</name>
</gene>
<dbReference type="InterPro" id="IPR036875">
    <property type="entry name" value="Znf_CCHC_sf"/>
</dbReference>
<dbReference type="GO" id="GO:0008270">
    <property type="term" value="F:zinc ion binding"/>
    <property type="evidence" value="ECO:0007669"/>
    <property type="project" value="UniProtKB-KW"/>
</dbReference>
<dbReference type="SUPFAM" id="SSF57756">
    <property type="entry name" value="Retrovirus zinc finger-like domains"/>
    <property type="match status" value="1"/>
</dbReference>
<feature type="domain" description="CCHC-type" evidence="3">
    <location>
        <begin position="84"/>
        <end position="99"/>
    </location>
</feature>
<dbReference type="PANTHER" id="PTHR34222">
    <property type="entry name" value="GAG_PRE-INTEGRS DOMAIN-CONTAINING PROTEIN"/>
    <property type="match status" value="1"/>
</dbReference>
<dbReference type="Proteomes" id="UP000288805">
    <property type="component" value="Unassembled WGS sequence"/>
</dbReference>
<dbReference type="GO" id="GO:0003676">
    <property type="term" value="F:nucleic acid binding"/>
    <property type="evidence" value="ECO:0007669"/>
    <property type="project" value="InterPro"/>
</dbReference>
<evidence type="ECO:0000259" key="3">
    <source>
        <dbReference type="PROSITE" id="PS50158"/>
    </source>
</evidence>
<dbReference type="SMART" id="SM00343">
    <property type="entry name" value="ZnF_C2HC"/>
    <property type="match status" value="2"/>
</dbReference>
<dbReference type="InterPro" id="IPR001878">
    <property type="entry name" value="Znf_CCHC"/>
</dbReference>
<dbReference type="Pfam" id="PF22936">
    <property type="entry name" value="Pol_BBD"/>
    <property type="match status" value="1"/>
</dbReference>
<reference evidence="4 5" key="1">
    <citation type="journal article" date="2018" name="PLoS Genet.">
        <title>Population sequencing reveals clonal diversity and ancestral inbreeding in the grapevine cultivar Chardonnay.</title>
        <authorList>
            <person name="Roach M.J."/>
            <person name="Johnson D.L."/>
            <person name="Bohlmann J."/>
            <person name="van Vuuren H.J."/>
            <person name="Jones S.J."/>
            <person name="Pretorius I.S."/>
            <person name="Schmidt S.A."/>
            <person name="Borneman A.R."/>
        </authorList>
    </citation>
    <scope>NUCLEOTIDE SEQUENCE [LARGE SCALE GENOMIC DNA]</scope>
    <source>
        <strain evidence="5">cv. Chardonnay</strain>
        <tissue evidence="4">Leaf</tissue>
    </source>
</reference>
<accession>A0A438EN10</accession>
<dbReference type="InterPro" id="IPR054722">
    <property type="entry name" value="PolX-like_BBD"/>
</dbReference>
<keyword evidence="1" id="KW-0479">Metal-binding</keyword>
<name>A0A438EN10_VITVI</name>
<dbReference type="Gene3D" id="4.10.60.10">
    <property type="entry name" value="Zinc finger, CCHC-type"/>
    <property type="match status" value="1"/>
</dbReference>